<dbReference type="EMBL" id="JAWQEG010003213">
    <property type="protein sequence ID" value="KAK3867383.1"/>
    <property type="molecule type" value="Genomic_DNA"/>
</dbReference>
<evidence type="ECO:0000313" key="5">
    <source>
        <dbReference type="Proteomes" id="UP001286313"/>
    </source>
</evidence>
<dbReference type="AlphaFoldDB" id="A0AAE1KAN2"/>
<proteinExistence type="predicted"/>
<evidence type="ECO:0000259" key="3">
    <source>
        <dbReference type="PROSITE" id="PS50835"/>
    </source>
</evidence>
<dbReference type="Proteomes" id="UP001286313">
    <property type="component" value="Unassembled WGS sequence"/>
</dbReference>
<organism evidence="4 5">
    <name type="scientific">Petrolisthes cinctipes</name>
    <name type="common">Flat porcelain crab</name>
    <dbReference type="NCBI Taxonomy" id="88211"/>
    <lineage>
        <taxon>Eukaryota</taxon>
        <taxon>Metazoa</taxon>
        <taxon>Ecdysozoa</taxon>
        <taxon>Arthropoda</taxon>
        <taxon>Crustacea</taxon>
        <taxon>Multicrustacea</taxon>
        <taxon>Malacostraca</taxon>
        <taxon>Eumalacostraca</taxon>
        <taxon>Eucarida</taxon>
        <taxon>Decapoda</taxon>
        <taxon>Pleocyemata</taxon>
        <taxon>Anomura</taxon>
        <taxon>Galatheoidea</taxon>
        <taxon>Porcellanidae</taxon>
        <taxon>Petrolisthes</taxon>
    </lineage>
</organism>
<dbReference type="PROSITE" id="PS50835">
    <property type="entry name" value="IG_LIKE"/>
    <property type="match status" value="1"/>
</dbReference>
<keyword evidence="5" id="KW-1185">Reference proteome</keyword>
<comment type="caution">
    <text evidence="4">The sequence shown here is derived from an EMBL/GenBank/DDBJ whole genome shotgun (WGS) entry which is preliminary data.</text>
</comment>
<dbReference type="PANTHER" id="PTHR23278:SF19">
    <property type="entry name" value="OBSCURIN"/>
    <property type="match status" value="1"/>
</dbReference>
<feature type="domain" description="Ig-like" evidence="3">
    <location>
        <begin position="66"/>
        <end position="144"/>
    </location>
</feature>
<name>A0AAE1KAN2_PETCI</name>
<dbReference type="InterPro" id="IPR007110">
    <property type="entry name" value="Ig-like_dom"/>
</dbReference>
<dbReference type="PANTHER" id="PTHR23278">
    <property type="entry name" value="SIDESTEP PROTEIN"/>
    <property type="match status" value="1"/>
</dbReference>
<protein>
    <recommendedName>
        <fullName evidence="3">Ig-like domain-containing protein</fullName>
    </recommendedName>
</protein>
<accession>A0AAE1KAN2</accession>
<dbReference type="InterPro" id="IPR036179">
    <property type="entry name" value="Ig-like_dom_sf"/>
</dbReference>
<dbReference type="Pfam" id="PF08205">
    <property type="entry name" value="C2-set_2"/>
    <property type="match status" value="1"/>
</dbReference>
<dbReference type="InterPro" id="IPR013783">
    <property type="entry name" value="Ig-like_fold"/>
</dbReference>
<evidence type="ECO:0000256" key="1">
    <source>
        <dbReference type="ARBA" id="ARBA00023157"/>
    </source>
</evidence>
<evidence type="ECO:0000313" key="4">
    <source>
        <dbReference type="EMBL" id="KAK3867383.1"/>
    </source>
</evidence>
<evidence type="ECO:0000256" key="2">
    <source>
        <dbReference type="SAM" id="MobiDB-lite"/>
    </source>
</evidence>
<dbReference type="Gene3D" id="2.60.40.10">
    <property type="entry name" value="Immunoglobulins"/>
    <property type="match status" value="1"/>
</dbReference>
<feature type="region of interest" description="Disordered" evidence="2">
    <location>
        <begin position="1"/>
        <end position="22"/>
    </location>
</feature>
<reference evidence="4" key="1">
    <citation type="submission" date="2023-10" db="EMBL/GenBank/DDBJ databases">
        <title>Genome assemblies of two species of porcelain crab, Petrolisthes cinctipes and Petrolisthes manimaculis (Anomura: Porcellanidae).</title>
        <authorList>
            <person name="Angst P."/>
        </authorList>
    </citation>
    <scope>NUCLEOTIDE SEQUENCE</scope>
    <source>
        <strain evidence="4">PB745_01</strain>
        <tissue evidence="4">Gill</tissue>
    </source>
</reference>
<gene>
    <name evidence="4" type="ORF">Pcinc_027152</name>
</gene>
<keyword evidence="1" id="KW-1015">Disulfide bond</keyword>
<dbReference type="InterPro" id="IPR013162">
    <property type="entry name" value="CD80_C2-set"/>
</dbReference>
<sequence>MDLPTPAPTSTLTSTPTSTPMPTVTNTLHLPALTPSQLASNLTCTAANTPVLSPLSASVMLMEAEPELDVRLVSPPNKVSGGRHYNLTCQASGSMPPPTLTWWLRGKKLKQKVITGVLEWFWCVLSSRVISRLVKGFHGCNTQF</sequence>
<dbReference type="SUPFAM" id="SSF48726">
    <property type="entry name" value="Immunoglobulin"/>
    <property type="match status" value="1"/>
</dbReference>